<dbReference type="AlphaFoldDB" id="A0A7C3UW12"/>
<evidence type="ECO:0000259" key="12">
    <source>
        <dbReference type="PROSITE" id="PS50106"/>
    </source>
</evidence>
<dbReference type="Pfam" id="PF17820">
    <property type="entry name" value="PDZ_6"/>
    <property type="match status" value="1"/>
</dbReference>
<name>A0A7C3UW12_9BACT</name>
<feature type="transmembrane region" description="Helical" evidence="11">
    <location>
        <begin position="280"/>
        <end position="302"/>
    </location>
</feature>
<dbReference type="GO" id="GO:0004222">
    <property type="term" value="F:metalloendopeptidase activity"/>
    <property type="evidence" value="ECO:0007669"/>
    <property type="project" value="InterPro"/>
</dbReference>
<reference evidence="13" key="1">
    <citation type="journal article" date="2020" name="mSystems">
        <title>Genome- and Community-Level Interaction Insights into Carbon Utilization and Element Cycling Functions of Hydrothermarchaeota in Hydrothermal Sediment.</title>
        <authorList>
            <person name="Zhou Z."/>
            <person name="Liu Y."/>
            <person name="Xu W."/>
            <person name="Pan J."/>
            <person name="Luo Z.H."/>
            <person name="Li M."/>
        </authorList>
    </citation>
    <scope>NUCLEOTIDE SEQUENCE [LARGE SCALE GENOMIC DNA]</scope>
    <source>
        <strain evidence="13">SpSt-897</strain>
    </source>
</reference>
<feature type="transmembrane region" description="Helical" evidence="11">
    <location>
        <begin position="327"/>
        <end position="345"/>
    </location>
</feature>
<dbReference type="GO" id="GO:0016020">
    <property type="term" value="C:membrane"/>
    <property type="evidence" value="ECO:0007669"/>
    <property type="project" value="UniProtKB-SubCell"/>
</dbReference>
<dbReference type="PANTHER" id="PTHR42837:SF2">
    <property type="entry name" value="MEMBRANE METALLOPROTEASE ARASP2, CHLOROPLASTIC-RELATED"/>
    <property type="match status" value="1"/>
</dbReference>
<dbReference type="EC" id="3.4.24.-" evidence="11"/>
<accession>A0A7C3UW12</accession>
<dbReference type="CDD" id="cd06163">
    <property type="entry name" value="S2P-M50_PDZ_RseP-like"/>
    <property type="match status" value="1"/>
</dbReference>
<dbReference type="GO" id="GO:0006508">
    <property type="term" value="P:proteolysis"/>
    <property type="evidence" value="ECO:0007669"/>
    <property type="project" value="UniProtKB-KW"/>
</dbReference>
<dbReference type="Pfam" id="PF02163">
    <property type="entry name" value="Peptidase_M50"/>
    <property type="match status" value="1"/>
</dbReference>
<dbReference type="CDD" id="cd23081">
    <property type="entry name" value="cpPDZ_EcRseP-like"/>
    <property type="match status" value="1"/>
</dbReference>
<keyword evidence="8 11" id="KW-1133">Transmembrane helix</keyword>
<dbReference type="SUPFAM" id="SSF50156">
    <property type="entry name" value="PDZ domain-like"/>
    <property type="match status" value="1"/>
</dbReference>
<evidence type="ECO:0000256" key="11">
    <source>
        <dbReference type="RuleBase" id="RU362031"/>
    </source>
</evidence>
<dbReference type="InterPro" id="IPR001478">
    <property type="entry name" value="PDZ"/>
</dbReference>
<keyword evidence="11" id="KW-0479">Metal-binding</keyword>
<keyword evidence="7 11" id="KW-0862">Zinc</keyword>
<keyword evidence="4 13" id="KW-0645">Protease</keyword>
<evidence type="ECO:0000256" key="10">
    <source>
        <dbReference type="ARBA" id="ARBA00023136"/>
    </source>
</evidence>
<dbReference type="InterPro" id="IPR036034">
    <property type="entry name" value="PDZ_sf"/>
</dbReference>
<evidence type="ECO:0000256" key="3">
    <source>
        <dbReference type="ARBA" id="ARBA00007931"/>
    </source>
</evidence>
<dbReference type="InterPro" id="IPR041489">
    <property type="entry name" value="PDZ_6"/>
</dbReference>
<evidence type="ECO:0000256" key="6">
    <source>
        <dbReference type="ARBA" id="ARBA00022801"/>
    </source>
</evidence>
<evidence type="ECO:0000256" key="4">
    <source>
        <dbReference type="ARBA" id="ARBA00022670"/>
    </source>
</evidence>
<dbReference type="PANTHER" id="PTHR42837">
    <property type="entry name" value="REGULATOR OF SIGMA-E PROTEASE RSEP"/>
    <property type="match status" value="1"/>
</dbReference>
<keyword evidence="5 11" id="KW-0812">Transmembrane</keyword>
<feature type="transmembrane region" description="Helical" evidence="11">
    <location>
        <begin position="94"/>
        <end position="121"/>
    </location>
</feature>
<protein>
    <recommendedName>
        <fullName evidence="11">Zinc metalloprotease</fullName>
        <ecNumber evidence="11">3.4.24.-</ecNumber>
    </recommendedName>
</protein>
<keyword evidence="10 11" id="KW-0472">Membrane</keyword>
<organism evidence="13">
    <name type="scientific">Desulfobacca acetoxidans</name>
    <dbReference type="NCBI Taxonomy" id="60893"/>
    <lineage>
        <taxon>Bacteria</taxon>
        <taxon>Pseudomonadati</taxon>
        <taxon>Thermodesulfobacteriota</taxon>
        <taxon>Desulfobaccia</taxon>
        <taxon>Desulfobaccales</taxon>
        <taxon>Desulfobaccaceae</taxon>
        <taxon>Desulfobacca</taxon>
    </lineage>
</organism>
<dbReference type="InterPro" id="IPR004387">
    <property type="entry name" value="Pept_M50_Zn"/>
</dbReference>
<feature type="domain" description="PDZ" evidence="12">
    <location>
        <begin position="128"/>
        <end position="165"/>
    </location>
</feature>
<keyword evidence="9 11" id="KW-0482">Metalloprotease</keyword>
<dbReference type="EMBL" id="DTMF01000023">
    <property type="protein sequence ID" value="HGF32918.1"/>
    <property type="molecule type" value="Genomic_DNA"/>
</dbReference>
<evidence type="ECO:0000256" key="5">
    <source>
        <dbReference type="ARBA" id="ARBA00022692"/>
    </source>
</evidence>
<evidence type="ECO:0000256" key="2">
    <source>
        <dbReference type="ARBA" id="ARBA00004141"/>
    </source>
</evidence>
<comment type="caution">
    <text evidence="13">The sequence shown here is derived from an EMBL/GenBank/DDBJ whole genome shotgun (WGS) entry which is preliminary data.</text>
</comment>
<evidence type="ECO:0000256" key="7">
    <source>
        <dbReference type="ARBA" id="ARBA00022833"/>
    </source>
</evidence>
<evidence type="ECO:0000313" key="13">
    <source>
        <dbReference type="EMBL" id="HGF32918.1"/>
    </source>
</evidence>
<dbReference type="PROSITE" id="PS50106">
    <property type="entry name" value="PDZ"/>
    <property type="match status" value="1"/>
</dbReference>
<comment type="similarity">
    <text evidence="3 11">Belongs to the peptidase M50B family.</text>
</comment>
<evidence type="ECO:0000256" key="9">
    <source>
        <dbReference type="ARBA" id="ARBA00023049"/>
    </source>
</evidence>
<proteinExistence type="inferred from homology"/>
<evidence type="ECO:0000256" key="8">
    <source>
        <dbReference type="ARBA" id="ARBA00022989"/>
    </source>
</evidence>
<dbReference type="NCBIfam" id="TIGR00054">
    <property type="entry name" value="RIP metalloprotease RseP"/>
    <property type="match status" value="1"/>
</dbReference>
<gene>
    <name evidence="13" type="primary">rseP</name>
    <name evidence="13" type="ORF">ENW96_00815</name>
</gene>
<dbReference type="Gene3D" id="2.30.42.10">
    <property type="match status" value="1"/>
</dbReference>
<sequence>MTTILATLVVLGVLVFVHEFGHFLVAKLLGVRVEIFSLGFPPKLVAKKLGETDYRISVVPLGGYVKLLGENPNDEVPPELIPRSFQHRPLWHRALIVLAGPAFNFIFAFLALALLFAISGLPYVPTEVSRIIPDSPAARAGLKPGDLIVAVNGTPVKRWEDLSHQIRQHGGQTLTLSVKRGDQTLDFKVTPEKRESENLFGQKVQAYQIGVASSERLAIEELGPGRAVEEGMSYTLRIAALTLQSIYKLITREISVDTLGGPIMIAQVAGKQAEMGFSHLIHFMAVLSVNLTLLNLLPVPVLDGGHMVFLILEAVRGKPLALKHREMAQAVGMMLILTLMLLVFYHDIMRLISPKQ</sequence>
<keyword evidence="6 11" id="KW-0378">Hydrolase</keyword>
<dbReference type="GO" id="GO:0046872">
    <property type="term" value="F:metal ion binding"/>
    <property type="evidence" value="ECO:0007669"/>
    <property type="project" value="UniProtKB-KW"/>
</dbReference>
<comment type="subcellular location">
    <subcellularLocation>
        <location evidence="2">Membrane</location>
        <topology evidence="2">Multi-pass membrane protein</topology>
    </subcellularLocation>
</comment>
<comment type="cofactor">
    <cofactor evidence="1 11">
        <name>Zn(2+)</name>
        <dbReference type="ChEBI" id="CHEBI:29105"/>
    </cofactor>
</comment>
<evidence type="ECO:0000256" key="1">
    <source>
        <dbReference type="ARBA" id="ARBA00001947"/>
    </source>
</evidence>
<dbReference type="InterPro" id="IPR008915">
    <property type="entry name" value="Peptidase_M50"/>
</dbReference>
<dbReference type="SMART" id="SM00228">
    <property type="entry name" value="PDZ"/>
    <property type="match status" value="1"/>
</dbReference>